<evidence type="ECO:0008006" key="4">
    <source>
        <dbReference type="Google" id="ProtNLM"/>
    </source>
</evidence>
<feature type="region of interest" description="Disordered" evidence="1">
    <location>
        <begin position="166"/>
        <end position="187"/>
    </location>
</feature>
<sequence length="187" mass="19716">MVPIRVEAGGVEAPEPVTLAEMRLYLRLDPDDASEDALVASLIAAARASLEAETWRLLKPARFRVVLAAWPRDRRIALPLSPLVGIVRLGLAGPNGAVEALESGLLRLGPDPVEAPCLAVDAAAPEPGGRTILIEVAAGYGGDGPALPEPLRLAILRLAAARYEHRGDEADPPDPAGLAAPFRRLRL</sequence>
<reference evidence="2" key="2">
    <citation type="submission" date="2021-08" db="EMBL/GenBank/DDBJ databases">
        <authorList>
            <person name="Tani A."/>
            <person name="Ola A."/>
            <person name="Ogura Y."/>
            <person name="Katsura K."/>
            <person name="Hayashi T."/>
        </authorList>
    </citation>
    <scope>NUCLEOTIDE SEQUENCE</scope>
    <source>
        <strain evidence="2">NBRC 103626</strain>
    </source>
</reference>
<dbReference type="InterPro" id="IPR011738">
    <property type="entry name" value="Phage_CHP"/>
</dbReference>
<name>A0AA37HJV3_9HYPH</name>
<evidence type="ECO:0000256" key="1">
    <source>
        <dbReference type="SAM" id="MobiDB-lite"/>
    </source>
</evidence>
<protein>
    <recommendedName>
        <fullName evidence="4">PhiE125 gp8 family phage protein</fullName>
    </recommendedName>
</protein>
<dbReference type="EMBL" id="BPQM01000002">
    <property type="protein sequence ID" value="GJD76913.1"/>
    <property type="molecule type" value="Genomic_DNA"/>
</dbReference>
<evidence type="ECO:0000313" key="3">
    <source>
        <dbReference type="Proteomes" id="UP001055108"/>
    </source>
</evidence>
<organism evidence="2 3">
    <name type="scientific">Methylobacterium gregans</name>
    <dbReference type="NCBI Taxonomy" id="374424"/>
    <lineage>
        <taxon>Bacteria</taxon>
        <taxon>Pseudomonadati</taxon>
        <taxon>Pseudomonadota</taxon>
        <taxon>Alphaproteobacteria</taxon>
        <taxon>Hyphomicrobiales</taxon>
        <taxon>Methylobacteriaceae</taxon>
        <taxon>Methylobacterium</taxon>
    </lineage>
</organism>
<evidence type="ECO:0000313" key="2">
    <source>
        <dbReference type="EMBL" id="GJD76913.1"/>
    </source>
</evidence>
<dbReference type="RefSeq" id="WP_238300450.1">
    <property type="nucleotide sequence ID" value="NZ_BPQM01000002.1"/>
</dbReference>
<dbReference type="Proteomes" id="UP001055108">
    <property type="component" value="Unassembled WGS sequence"/>
</dbReference>
<accession>A0AA37HJV3</accession>
<dbReference type="Gene3D" id="1.10.3230.30">
    <property type="entry name" value="Phage gp6-like head-tail connector protein"/>
    <property type="match status" value="1"/>
</dbReference>
<dbReference type="NCBIfam" id="TIGR02215">
    <property type="entry name" value="phage_chp_gp8"/>
    <property type="match status" value="1"/>
</dbReference>
<keyword evidence="3" id="KW-1185">Reference proteome</keyword>
<dbReference type="CDD" id="cd08054">
    <property type="entry name" value="gp6"/>
    <property type="match status" value="1"/>
</dbReference>
<dbReference type="AlphaFoldDB" id="A0AA37HJV3"/>
<proteinExistence type="predicted"/>
<gene>
    <name evidence="2" type="ORF">NBEOAGPD_0114</name>
</gene>
<comment type="caution">
    <text evidence="2">The sequence shown here is derived from an EMBL/GenBank/DDBJ whole genome shotgun (WGS) entry which is preliminary data.</text>
</comment>
<reference evidence="2" key="1">
    <citation type="journal article" date="2016" name="Front. Microbiol.">
        <title>Genome Sequence of the Piezophilic, Mesophilic Sulfate-Reducing Bacterium Desulfovibrio indicus J2T.</title>
        <authorList>
            <person name="Cao J."/>
            <person name="Maignien L."/>
            <person name="Shao Z."/>
            <person name="Alain K."/>
            <person name="Jebbar M."/>
        </authorList>
    </citation>
    <scope>NUCLEOTIDE SEQUENCE</scope>
    <source>
        <strain evidence="2">NBRC 103626</strain>
    </source>
</reference>